<evidence type="ECO:0000313" key="2">
    <source>
        <dbReference type="Proteomes" id="UP001233172"/>
    </source>
</evidence>
<proteinExistence type="predicted"/>
<name>A0AAD8FDD0_BIOPF</name>
<reference evidence="1" key="1">
    <citation type="journal article" date="2023" name="PLoS Negl. Trop. Dis.">
        <title>A genome sequence for Biomphalaria pfeifferi, the major vector snail for the human-infecting parasite Schistosoma mansoni.</title>
        <authorList>
            <person name="Bu L."/>
            <person name="Lu L."/>
            <person name="Laidemitt M.R."/>
            <person name="Zhang S.M."/>
            <person name="Mutuku M."/>
            <person name="Mkoji G."/>
            <person name="Steinauer M."/>
            <person name="Loker E.S."/>
        </authorList>
    </citation>
    <scope>NUCLEOTIDE SEQUENCE</scope>
    <source>
        <strain evidence="1">KasaAsao</strain>
    </source>
</reference>
<accession>A0AAD8FDD0</accession>
<sequence length="74" mass="8207">MATALWKVLRVPSWQLRCERSSGSSHDSCAVEGPQGPLMTVVLWKVLRVLSWQLRCGRSSGSSHDSCAVDMFTQ</sequence>
<keyword evidence="2" id="KW-1185">Reference proteome</keyword>
<dbReference type="Proteomes" id="UP001233172">
    <property type="component" value="Unassembled WGS sequence"/>
</dbReference>
<protein>
    <submittedName>
        <fullName evidence="1">Uncharacterized protein</fullName>
    </submittedName>
</protein>
<dbReference type="AlphaFoldDB" id="A0AAD8FDD0"/>
<comment type="caution">
    <text evidence="1">The sequence shown here is derived from an EMBL/GenBank/DDBJ whole genome shotgun (WGS) entry which is preliminary data.</text>
</comment>
<evidence type="ECO:0000313" key="1">
    <source>
        <dbReference type="EMBL" id="KAK0060797.1"/>
    </source>
</evidence>
<dbReference type="EMBL" id="JASAOG010000033">
    <property type="protein sequence ID" value="KAK0060797.1"/>
    <property type="molecule type" value="Genomic_DNA"/>
</dbReference>
<gene>
    <name evidence="1" type="ORF">Bpfe_009666</name>
</gene>
<reference evidence="1" key="2">
    <citation type="submission" date="2023-04" db="EMBL/GenBank/DDBJ databases">
        <authorList>
            <person name="Bu L."/>
            <person name="Lu L."/>
            <person name="Laidemitt M.R."/>
            <person name="Zhang S.M."/>
            <person name="Mutuku M."/>
            <person name="Mkoji G."/>
            <person name="Steinauer M."/>
            <person name="Loker E.S."/>
        </authorList>
    </citation>
    <scope>NUCLEOTIDE SEQUENCE</scope>
    <source>
        <strain evidence="1">KasaAsao</strain>
        <tissue evidence="1">Whole Snail</tissue>
    </source>
</reference>
<organism evidence="1 2">
    <name type="scientific">Biomphalaria pfeifferi</name>
    <name type="common">Bloodfluke planorb</name>
    <name type="synonym">Freshwater snail</name>
    <dbReference type="NCBI Taxonomy" id="112525"/>
    <lineage>
        <taxon>Eukaryota</taxon>
        <taxon>Metazoa</taxon>
        <taxon>Spiralia</taxon>
        <taxon>Lophotrochozoa</taxon>
        <taxon>Mollusca</taxon>
        <taxon>Gastropoda</taxon>
        <taxon>Heterobranchia</taxon>
        <taxon>Euthyneura</taxon>
        <taxon>Panpulmonata</taxon>
        <taxon>Hygrophila</taxon>
        <taxon>Lymnaeoidea</taxon>
        <taxon>Planorbidae</taxon>
        <taxon>Biomphalaria</taxon>
    </lineage>
</organism>